<keyword evidence="10" id="KW-0969">Cilium</keyword>
<evidence type="ECO:0000256" key="8">
    <source>
        <dbReference type="ARBA" id="ARBA00023237"/>
    </source>
</evidence>
<evidence type="ECO:0000256" key="5">
    <source>
        <dbReference type="ARBA" id="ARBA00022729"/>
    </source>
</evidence>
<reference evidence="10 11" key="1">
    <citation type="submission" date="2023-07" db="EMBL/GenBank/DDBJ databases">
        <title>Sorghum-associated microbial communities from plants grown in Nebraska, USA.</title>
        <authorList>
            <person name="Schachtman D."/>
        </authorList>
    </citation>
    <scope>NUCLEOTIDE SEQUENCE [LARGE SCALE GENOMIC DNA]</scope>
    <source>
        <strain evidence="10 11">4249</strain>
    </source>
</reference>
<accession>A0ABU1WNV9</accession>
<keyword evidence="11" id="KW-1185">Reference proteome</keyword>
<sequence length="234" mass="24719">MPQATSLFQRSSTLLSAVVLGFTGLFAGCMTKPVELVEVKPVTYPQVVRTAPRGGSLFQAASYRPAFEDPRARMPGDTVTIQITEKVSATQSSSSNVDRAGSSSGGVTALPFVRPKDLLKADNLKLAGESSTEFGGKGGTENANTFSGVITATVQEVLPNGHLVVVGDKQIGVNNNVDVLRFSGTVDPRHIRPGNVVASAQVANARIESKGRGQIDEALSIGWLGRFFLNVMPF</sequence>
<keyword evidence="8 9" id="KW-0998">Cell outer membrane</keyword>
<dbReference type="PANTHER" id="PTHR34933">
    <property type="entry name" value="FLAGELLAR L-RING PROTEIN"/>
    <property type="match status" value="1"/>
</dbReference>
<evidence type="ECO:0000256" key="1">
    <source>
        <dbReference type="ARBA" id="ARBA00002591"/>
    </source>
</evidence>
<dbReference type="RefSeq" id="WP_310317488.1">
    <property type="nucleotide sequence ID" value="NZ_JAVDWU010000006.1"/>
</dbReference>
<dbReference type="EMBL" id="JAVDWU010000006">
    <property type="protein sequence ID" value="MDR7150979.1"/>
    <property type="molecule type" value="Genomic_DNA"/>
</dbReference>
<dbReference type="InterPro" id="IPR000527">
    <property type="entry name" value="Flag_Lring"/>
</dbReference>
<comment type="subcellular location">
    <subcellularLocation>
        <location evidence="9">Cell outer membrane</location>
    </subcellularLocation>
    <subcellularLocation>
        <location evidence="9">Bacterial flagellum basal body</location>
    </subcellularLocation>
    <subcellularLocation>
        <location evidence="2">Membrane</location>
    </subcellularLocation>
</comment>
<dbReference type="PANTHER" id="PTHR34933:SF3">
    <property type="entry name" value="FLAGELLAR L-RING PROTEIN"/>
    <property type="match status" value="1"/>
</dbReference>
<dbReference type="HAMAP" id="MF_00415">
    <property type="entry name" value="FlgH"/>
    <property type="match status" value="1"/>
</dbReference>
<comment type="caution">
    <text evidence="10">The sequence shown here is derived from an EMBL/GenBank/DDBJ whole genome shotgun (WGS) entry which is preliminary data.</text>
</comment>
<keyword evidence="6 9" id="KW-0472">Membrane</keyword>
<proteinExistence type="inferred from homology"/>
<evidence type="ECO:0000313" key="10">
    <source>
        <dbReference type="EMBL" id="MDR7150979.1"/>
    </source>
</evidence>
<name>A0ABU1WNV9_9BURK</name>
<evidence type="ECO:0000313" key="11">
    <source>
        <dbReference type="Proteomes" id="UP001265700"/>
    </source>
</evidence>
<evidence type="ECO:0000256" key="6">
    <source>
        <dbReference type="ARBA" id="ARBA00023136"/>
    </source>
</evidence>
<evidence type="ECO:0000256" key="4">
    <source>
        <dbReference type="ARBA" id="ARBA00011439"/>
    </source>
</evidence>
<comment type="similarity">
    <text evidence="3 9">Belongs to the FlgH family.</text>
</comment>
<keyword evidence="10" id="KW-0282">Flagellum</keyword>
<gene>
    <name evidence="9" type="primary">flgH</name>
    <name evidence="10" type="ORF">J2W49_002952</name>
</gene>
<keyword evidence="7 9" id="KW-0975">Bacterial flagellum</keyword>
<evidence type="ECO:0000256" key="2">
    <source>
        <dbReference type="ARBA" id="ARBA00004370"/>
    </source>
</evidence>
<dbReference type="Proteomes" id="UP001265700">
    <property type="component" value="Unassembled WGS sequence"/>
</dbReference>
<dbReference type="Pfam" id="PF02107">
    <property type="entry name" value="FlgH"/>
    <property type="match status" value="1"/>
</dbReference>
<evidence type="ECO:0000256" key="3">
    <source>
        <dbReference type="ARBA" id="ARBA00006929"/>
    </source>
</evidence>
<evidence type="ECO:0000256" key="9">
    <source>
        <dbReference type="HAMAP-Rule" id="MF_00415"/>
    </source>
</evidence>
<evidence type="ECO:0000256" key="7">
    <source>
        <dbReference type="ARBA" id="ARBA00023143"/>
    </source>
</evidence>
<comment type="subunit">
    <text evidence="4 9">The basal body constitutes a major portion of the flagellar organelle and consists of four rings (L,P,S, and M) mounted on a central rod.</text>
</comment>
<dbReference type="PRINTS" id="PR01008">
    <property type="entry name" value="FLGLRINGFLGH"/>
</dbReference>
<keyword evidence="5" id="KW-0732">Signal</keyword>
<protein>
    <recommendedName>
        <fullName evidence="9">Flagellar L-ring protein</fullName>
    </recommendedName>
    <alternativeName>
        <fullName evidence="9">Basal body L-ring protein</fullName>
    </alternativeName>
</protein>
<organism evidence="10 11">
    <name type="scientific">Hydrogenophaga palleronii</name>
    <dbReference type="NCBI Taxonomy" id="65655"/>
    <lineage>
        <taxon>Bacteria</taxon>
        <taxon>Pseudomonadati</taxon>
        <taxon>Pseudomonadota</taxon>
        <taxon>Betaproteobacteria</taxon>
        <taxon>Burkholderiales</taxon>
        <taxon>Comamonadaceae</taxon>
        <taxon>Hydrogenophaga</taxon>
    </lineage>
</organism>
<keyword evidence="10" id="KW-0966">Cell projection</keyword>
<comment type="function">
    <text evidence="1 9">Assembles around the rod to form the L-ring and probably protects the motor/basal body from shearing forces during rotation.</text>
</comment>